<comment type="function">
    <text evidence="8">Catalyzes the phosphorylation of D-xylulose to D-xylulose 5-phosphate.</text>
</comment>
<reference evidence="12" key="1">
    <citation type="submission" date="2016-06" db="EMBL/GenBank/DDBJ databases">
        <title>Identification of putative biosynthetic pathways for the production of bioactive secondary metabolites by the marine actinomycete Kocuria kristinae RUTW2-3.</title>
        <authorList>
            <person name="Waterworth S.C."/>
            <person name="Walmsley T.A."/>
            <person name="Matongo T."/>
            <person name="Davies-Coleman M.T."/>
            <person name="Dorrington R.A."/>
        </authorList>
    </citation>
    <scope>NUCLEOTIDE SEQUENCE [LARGE SCALE GENOMIC DNA]</scope>
    <source>
        <strain evidence="12">RUTW2-3</strain>
    </source>
</reference>
<dbReference type="InterPro" id="IPR043129">
    <property type="entry name" value="ATPase_NBD"/>
</dbReference>
<dbReference type="RefSeq" id="WP_064725579.1">
    <property type="nucleotide sequence ID" value="NZ_JADPWM010000010.1"/>
</dbReference>
<keyword evidence="7 8" id="KW-0119">Carbohydrate metabolism</keyword>
<dbReference type="InterPro" id="IPR018483">
    <property type="entry name" value="Carb_kinase_FGGY_CS"/>
</dbReference>
<dbReference type="Pfam" id="PF02782">
    <property type="entry name" value="FGGY_C"/>
    <property type="match status" value="1"/>
</dbReference>
<evidence type="ECO:0000256" key="5">
    <source>
        <dbReference type="ARBA" id="ARBA00022777"/>
    </source>
</evidence>
<dbReference type="Proteomes" id="UP000053171">
    <property type="component" value="Unassembled WGS sequence"/>
</dbReference>
<feature type="site" description="Important for activity" evidence="8">
    <location>
        <position position="9"/>
    </location>
</feature>
<keyword evidence="3 8" id="KW-0808">Transferase</keyword>
<dbReference type="SUPFAM" id="SSF53067">
    <property type="entry name" value="Actin-like ATPase domain"/>
    <property type="match status" value="2"/>
</dbReference>
<evidence type="ECO:0000256" key="7">
    <source>
        <dbReference type="ARBA" id="ARBA00023277"/>
    </source>
</evidence>
<dbReference type="PANTHER" id="PTHR43095:SF5">
    <property type="entry name" value="XYLULOSE KINASE"/>
    <property type="match status" value="1"/>
</dbReference>
<dbReference type="PIRSF" id="PIRSF000538">
    <property type="entry name" value="GlpK"/>
    <property type="match status" value="1"/>
</dbReference>
<dbReference type="InterPro" id="IPR006000">
    <property type="entry name" value="Xylulokinase"/>
</dbReference>
<dbReference type="AlphaFoldDB" id="A0A199NR79"/>
<dbReference type="NCBIfam" id="TIGR01312">
    <property type="entry name" value="XylB"/>
    <property type="match status" value="1"/>
</dbReference>
<dbReference type="Pfam" id="PF00370">
    <property type="entry name" value="FGGY_N"/>
    <property type="match status" value="1"/>
</dbReference>
<dbReference type="GO" id="GO:0004856">
    <property type="term" value="F:D-xylulokinase activity"/>
    <property type="evidence" value="ECO:0007669"/>
    <property type="project" value="UniProtKB-UniRule"/>
</dbReference>
<protein>
    <recommendedName>
        <fullName evidence="8 9">Xylulose kinase</fullName>
        <shortName evidence="8 9">Xylulokinase</shortName>
        <ecNumber evidence="8 9">2.7.1.17</ecNumber>
    </recommendedName>
</protein>
<dbReference type="PROSITE" id="PS00933">
    <property type="entry name" value="FGGY_KINASES_1"/>
    <property type="match status" value="1"/>
</dbReference>
<dbReference type="CDD" id="cd07809">
    <property type="entry name" value="ASKHA_NBD_FGGY_BaXK-like"/>
    <property type="match status" value="1"/>
</dbReference>
<dbReference type="InterPro" id="IPR000577">
    <property type="entry name" value="Carb_kinase_FGGY"/>
</dbReference>
<keyword evidence="2 8" id="KW-0859">Xylose metabolism</keyword>
<name>A0A199NR79_9MICC</name>
<dbReference type="EC" id="2.7.1.17" evidence="8 9"/>
<evidence type="ECO:0000256" key="8">
    <source>
        <dbReference type="HAMAP-Rule" id="MF_02220"/>
    </source>
</evidence>
<dbReference type="GO" id="GO:0005524">
    <property type="term" value="F:ATP binding"/>
    <property type="evidence" value="ECO:0007669"/>
    <property type="project" value="UniProtKB-UniRule"/>
</dbReference>
<evidence type="ECO:0000259" key="10">
    <source>
        <dbReference type="Pfam" id="PF00370"/>
    </source>
</evidence>
<dbReference type="GO" id="GO:0005998">
    <property type="term" value="P:xylulose catabolic process"/>
    <property type="evidence" value="ECO:0007669"/>
    <property type="project" value="UniProtKB-UniRule"/>
</dbReference>
<feature type="domain" description="Carbohydrate kinase FGGY C-terminal" evidence="11">
    <location>
        <begin position="239"/>
        <end position="419"/>
    </location>
</feature>
<dbReference type="Gene3D" id="3.30.420.40">
    <property type="match status" value="2"/>
</dbReference>
<comment type="similarity">
    <text evidence="1 8 9">Belongs to the FGGY kinase family.</text>
</comment>
<accession>A0A199NR79</accession>
<evidence type="ECO:0000256" key="4">
    <source>
        <dbReference type="ARBA" id="ARBA00022741"/>
    </source>
</evidence>
<gene>
    <name evidence="8 9" type="primary">xylB</name>
    <name evidence="12" type="ORF">AN277_0207845</name>
</gene>
<evidence type="ECO:0000259" key="11">
    <source>
        <dbReference type="Pfam" id="PF02782"/>
    </source>
</evidence>
<feature type="domain" description="Carbohydrate kinase FGGY N-terminal" evidence="10">
    <location>
        <begin position="5"/>
        <end position="215"/>
    </location>
</feature>
<evidence type="ECO:0000256" key="1">
    <source>
        <dbReference type="ARBA" id="ARBA00009156"/>
    </source>
</evidence>
<evidence type="ECO:0000256" key="6">
    <source>
        <dbReference type="ARBA" id="ARBA00022840"/>
    </source>
</evidence>
<keyword evidence="6 8" id="KW-0067">ATP-binding</keyword>
<dbReference type="InterPro" id="IPR018485">
    <property type="entry name" value="FGGY_C"/>
</dbReference>
<keyword evidence="5 8" id="KW-0418">Kinase</keyword>
<organism evidence="12 13">
    <name type="scientific">Rothia kristinae</name>
    <dbReference type="NCBI Taxonomy" id="37923"/>
    <lineage>
        <taxon>Bacteria</taxon>
        <taxon>Bacillati</taxon>
        <taxon>Actinomycetota</taxon>
        <taxon>Actinomycetes</taxon>
        <taxon>Micrococcales</taxon>
        <taxon>Micrococcaceae</taxon>
        <taxon>Rothia</taxon>
    </lineage>
</organism>
<dbReference type="EMBL" id="LJBJ02000015">
    <property type="protein sequence ID" value="OAX51599.1"/>
    <property type="molecule type" value="Genomic_DNA"/>
</dbReference>
<evidence type="ECO:0000313" key="12">
    <source>
        <dbReference type="EMBL" id="OAX51599.1"/>
    </source>
</evidence>
<sequence>MSTCVLGVDSSTQSCKALLVDADTGEVLERRRAAHPPGTEVDPAAWSQALHQVTADLLPRASAVAVAGQQHGMILLDEAGRVIRPALLWNDVRSAPQARRLTEHLGGPQEAARRIGSVPVASYTATKVRWVRENEPENARRIAAVALPHDWLTRELSNGDQLWTDHGEASGTAWYDPAARRWLPEIASWAAGHDIALPRLAAPHQAVGTTSSGAVLAPGTGDNAAAALGLGMVPGDVCVSLGTSAVVSVVSETPAQDGTGAVSGFADATGRYLPLATTLNGAPVLDRVARLLGTDHDGLAELALAAPSGADGAVFIPYFAGERTPDLPEARAQLLQMGAGFGRKTLARAAVEGLACSVLEALEKVLDQTGARAQRVLLVGGGAGSGALRTILAGILGRDLEVPDPEEFVALGAARQAAWVLSGATQPPRWSAARTRIVRADPTPGVYERYLEARNRIYPEGSPHT</sequence>
<evidence type="ECO:0000256" key="3">
    <source>
        <dbReference type="ARBA" id="ARBA00022679"/>
    </source>
</evidence>
<dbReference type="InterPro" id="IPR018484">
    <property type="entry name" value="FGGY_N"/>
</dbReference>
<evidence type="ECO:0000313" key="13">
    <source>
        <dbReference type="Proteomes" id="UP000053171"/>
    </source>
</evidence>
<comment type="caution">
    <text evidence="12">The sequence shown here is derived from an EMBL/GenBank/DDBJ whole genome shotgun (WGS) entry which is preliminary data.</text>
</comment>
<feature type="active site" description="Proton acceptor" evidence="8">
    <location>
        <position position="222"/>
    </location>
</feature>
<proteinExistence type="inferred from homology"/>
<keyword evidence="4 8" id="KW-0547">Nucleotide-binding</keyword>
<dbReference type="HAMAP" id="MF_02220">
    <property type="entry name" value="XylB"/>
    <property type="match status" value="1"/>
</dbReference>
<evidence type="ECO:0000256" key="2">
    <source>
        <dbReference type="ARBA" id="ARBA00022629"/>
    </source>
</evidence>
<keyword evidence="13" id="KW-1185">Reference proteome</keyword>
<evidence type="ECO:0000256" key="9">
    <source>
        <dbReference type="RuleBase" id="RU364073"/>
    </source>
</evidence>
<dbReference type="GO" id="GO:0042732">
    <property type="term" value="P:D-xylose metabolic process"/>
    <property type="evidence" value="ECO:0007669"/>
    <property type="project" value="UniProtKB-KW"/>
</dbReference>
<comment type="catalytic activity">
    <reaction evidence="8 9">
        <text>D-xylulose + ATP = D-xylulose 5-phosphate + ADP + H(+)</text>
        <dbReference type="Rhea" id="RHEA:10964"/>
        <dbReference type="ChEBI" id="CHEBI:15378"/>
        <dbReference type="ChEBI" id="CHEBI:17140"/>
        <dbReference type="ChEBI" id="CHEBI:30616"/>
        <dbReference type="ChEBI" id="CHEBI:57737"/>
        <dbReference type="ChEBI" id="CHEBI:456216"/>
        <dbReference type="EC" id="2.7.1.17"/>
    </reaction>
</comment>
<dbReference type="PANTHER" id="PTHR43095">
    <property type="entry name" value="SUGAR KINASE"/>
    <property type="match status" value="1"/>
</dbReference>
<feature type="binding site" evidence="8">
    <location>
        <begin position="70"/>
        <end position="71"/>
    </location>
    <ligand>
        <name>substrate</name>
    </ligand>
</feature>
<dbReference type="InterPro" id="IPR050406">
    <property type="entry name" value="FGGY_Carb_Kinase"/>
</dbReference>